<accession>A0A7M4DB49</accession>
<keyword evidence="3" id="KW-1185">Reference proteome</keyword>
<evidence type="ECO:0000313" key="4">
    <source>
        <dbReference type="Proteomes" id="UP000462449"/>
    </source>
</evidence>
<proteinExistence type="predicted"/>
<dbReference type="EMBL" id="WOTW01000065">
    <property type="protein sequence ID" value="MUP39878.1"/>
    <property type="molecule type" value="Genomic_DNA"/>
</dbReference>
<sequence length="120" mass="13496">MNRKQTKQAQKLLAILCEKERIGRTAIDSIINGEDIDLICDILENEKLISIDRVEVSGVYSISKTNKTCIGYSSSKKPNPNNIINRLLKNPVFQIIGIIGSIYTFLKIIESIFNCDIPII</sequence>
<dbReference type="Proteomes" id="UP000285951">
    <property type="component" value="Unassembled WGS sequence"/>
</dbReference>
<dbReference type="EMBL" id="QTZN02000065">
    <property type="protein sequence ID" value="MVB09083.1"/>
    <property type="molecule type" value="Genomic_DNA"/>
</dbReference>
<comment type="caution">
    <text evidence="1">The sequence shown here is derived from an EMBL/GenBank/DDBJ whole genome shotgun (WGS) entry which is preliminary data.</text>
</comment>
<reference evidence="2 3" key="1">
    <citation type="submission" date="2019-11" db="EMBL/GenBank/DDBJ databases">
        <title>Draft genome sequence of Labilibaculum sp. strain SYP isolated from Black Sea.</title>
        <authorList>
            <person name="Yadav S."/>
            <person name="Villanueva L."/>
        </authorList>
    </citation>
    <scope>NUCLEOTIDE SEQUENCE [LARGE SCALE GENOMIC DNA]</scope>
    <source>
        <strain evidence="2 3">44</strain>
    </source>
</reference>
<evidence type="ECO:0000313" key="3">
    <source>
        <dbReference type="Proteomes" id="UP000285951"/>
    </source>
</evidence>
<dbReference type="Proteomes" id="UP000462449">
    <property type="component" value="Unassembled WGS sequence"/>
</dbReference>
<evidence type="ECO:0000313" key="2">
    <source>
        <dbReference type="EMBL" id="MVB09083.1"/>
    </source>
</evidence>
<reference evidence="1 4" key="2">
    <citation type="submission" date="2019-12" db="EMBL/GenBank/DDBJ databases">
        <title>Draft genome sequence of Labilibaculum sp. strain 44 isolated from deep waters of Black Sea.</title>
        <authorList>
            <person name="Yadav S."/>
            <person name="Villanueva L."/>
        </authorList>
    </citation>
    <scope>NUCLEOTIDE SEQUENCE [LARGE SCALE GENOMIC DNA]</scope>
    <source>
        <strain evidence="1 4">44</strain>
    </source>
</reference>
<protein>
    <submittedName>
        <fullName evidence="1">Uncharacterized protein</fullName>
    </submittedName>
</protein>
<dbReference type="AlphaFoldDB" id="A0A7M4DB49"/>
<name>A0A7M4DB49_9BACT</name>
<organism evidence="1 4">
    <name type="scientific">Labilibaculum euxinus</name>
    <dbReference type="NCBI Taxonomy" id="2686357"/>
    <lineage>
        <taxon>Bacteria</taxon>
        <taxon>Pseudomonadati</taxon>
        <taxon>Bacteroidota</taxon>
        <taxon>Bacteroidia</taxon>
        <taxon>Marinilabiliales</taxon>
        <taxon>Marinifilaceae</taxon>
        <taxon>Labilibaculum</taxon>
    </lineage>
</organism>
<evidence type="ECO:0000313" key="1">
    <source>
        <dbReference type="EMBL" id="MUP39878.1"/>
    </source>
</evidence>
<gene>
    <name evidence="2" type="ORF">DWB62_018860</name>
    <name evidence="1" type="ORF">GNY23_18860</name>
</gene>
<dbReference type="RefSeq" id="WP_156197234.1">
    <property type="nucleotide sequence ID" value="NZ_QTZN02000065.1"/>
</dbReference>